<dbReference type="PROSITE" id="PS50857">
    <property type="entry name" value="COX2_CUA"/>
    <property type="match status" value="1"/>
</dbReference>
<gene>
    <name evidence="22" type="primary">coII</name>
</gene>
<keyword evidence="12 18" id="KW-0249">Electron transport</keyword>
<dbReference type="Pfam" id="PF02790">
    <property type="entry name" value="COX2_TM"/>
    <property type="match status" value="1"/>
</dbReference>
<dbReference type="InterPro" id="IPR001505">
    <property type="entry name" value="Copper_CuA"/>
</dbReference>
<evidence type="ECO:0000256" key="15">
    <source>
        <dbReference type="ARBA" id="ARBA00023128"/>
    </source>
</evidence>
<geneLocation type="mitochondrion" evidence="22"/>
<dbReference type="Gene3D" id="1.10.287.90">
    <property type="match status" value="1"/>
</dbReference>
<dbReference type="Gene3D" id="2.60.40.420">
    <property type="entry name" value="Cupredoxins - blue copper proteins"/>
    <property type="match status" value="1"/>
</dbReference>
<dbReference type="PRINTS" id="PR01166">
    <property type="entry name" value="CYCOXIDASEII"/>
</dbReference>
<evidence type="ECO:0000256" key="17">
    <source>
        <dbReference type="ARBA" id="ARBA00049512"/>
    </source>
</evidence>
<dbReference type="GO" id="GO:0005743">
    <property type="term" value="C:mitochondrial inner membrane"/>
    <property type="evidence" value="ECO:0007669"/>
    <property type="project" value="UniProtKB-SubCell"/>
</dbReference>
<evidence type="ECO:0000256" key="6">
    <source>
        <dbReference type="ARBA" id="ARBA00022660"/>
    </source>
</evidence>
<organism evidence="22">
    <name type="scientific">Vasdavidius concursus</name>
    <dbReference type="NCBI Taxonomy" id="290153"/>
    <lineage>
        <taxon>Eukaryota</taxon>
        <taxon>Metazoa</taxon>
        <taxon>Ecdysozoa</taxon>
        <taxon>Arthropoda</taxon>
        <taxon>Hexapoda</taxon>
        <taxon>Insecta</taxon>
        <taxon>Pterygota</taxon>
        <taxon>Neoptera</taxon>
        <taxon>Paraneoptera</taxon>
        <taxon>Hemiptera</taxon>
        <taxon>Sternorrhyncha</taxon>
        <taxon>Aleyrodoidea</taxon>
        <taxon>Aleyrodidae</taxon>
        <taxon>Aleyrodinae</taxon>
        <taxon>Vasdavidius</taxon>
    </lineage>
</organism>
<evidence type="ECO:0000256" key="12">
    <source>
        <dbReference type="ARBA" id="ARBA00022982"/>
    </source>
</evidence>
<comment type="subcellular location">
    <subcellularLocation>
        <location evidence="1 18">Mitochondrion inner membrane</location>
        <topology evidence="1 18">Multi-pass membrane protein</topology>
    </subcellularLocation>
</comment>
<keyword evidence="8 18" id="KW-0479">Metal-binding</keyword>
<dbReference type="InterPro" id="IPR036257">
    <property type="entry name" value="Cyt_c_oxidase_su2_TM_sf"/>
</dbReference>
<dbReference type="InterPro" id="IPR011759">
    <property type="entry name" value="Cyt_c_oxidase_su2_TM_dom"/>
</dbReference>
<dbReference type="SUPFAM" id="SSF49503">
    <property type="entry name" value="Cupredoxins"/>
    <property type="match status" value="1"/>
</dbReference>
<keyword evidence="11" id="KW-1278">Translocase</keyword>
<evidence type="ECO:0000259" key="20">
    <source>
        <dbReference type="PROSITE" id="PS50857"/>
    </source>
</evidence>
<dbReference type="PROSITE" id="PS00078">
    <property type="entry name" value="COX2"/>
    <property type="match status" value="1"/>
</dbReference>
<dbReference type="PANTHER" id="PTHR22888">
    <property type="entry name" value="CYTOCHROME C OXIDASE, SUBUNIT II"/>
    <property type="match status" value="1"/>
</dbReference>
<evidence type="ECO:0000256" key="11">
    <source>
        <dbReference type="ARBA" id="ARBA00022967"/>
    </source>
</evidence>
<comment type="subunit">
    <text evidence="3">Component of the cytochrome c oxidase (complex IV, CIV), a multisubunit enzyme composed of a catalytic core of 3 subunits and several supernumerary subunits. The complex exists as a monomer or a dimer and forms supercomplexes (SCs) in the inner mitochondrial membrane with ubiquinol-cytochrome c oxidoreductase (cytochrome b-c1 complex, complex III, CIII).</text>
</comment>
<proteinExistence type="inferred from homology"/>
<accession>Q5URQ4</accession>
<sequence>MSTWFMFNFQDGSSFLMEHLIFFFDFSCFLIFLILFFVLYMMILFIFSTFFYCYILDNQFLEFVWTLLPFLVLVFLAFPSIRVLYMMDESSTSFLTCKVVGRQWFWSYELSDFKELSFDSYMMSNFIRLLEVDNCLVLPMLMKIRFLVCSSDVLHSWAVPSLGIKVDATPGRLNQSSIVLTRLGKFFGQCSEICGANHSYMPIVVNSVDYFIFKTWVLTF</sequence>
<evidence type="ECO:0000256" key="4">
    <source>
        <dbReference type="ARBA" id="ARBA00015946"/>
    </source>
</evidence>
<evidence type="ECO:0000256" key="1">
    <source>
        <dbReference type="ARBA" id="ARBA00004448"/>
    </source>
</evidence>
<dbReference type="GO" id="GO:0005507">
    <property type="term" value="F:copper ion binding"/>
    <property type="evidence" value="ECO:0007669"/>
    <property type="project" value="InterPro"/>
</dbReference>
<evidence type="ECO:0000256" key="5">
    <source>
        <dbReference type="ARBA" id="ARBA00022448"/>
    </source>
</evidence>
<evidence type="ECO:0000256" key="16">
    <source>
        <dbReference type="ARBA" id="ARBA00023136"/>
    </source>
</evidence>
<dbReference type="EMBL" id="AY648941">
    <property type="protein sequence ID" value="AAV40843.1"/>
    <property type="molecule type" value="Genomic_DNA"/>
</dbReference>
<protein>
    <recommendedName>
        <fullName evidence="4 18">Cytochrome c oxidase subunit 2</fullName>
    </recommendedName>
</protein>
<evidence type="ECO:0000256" key="7">
    <source>
        <dbReference type="ARBA" id="ARBA00022692"/>
    </source>
</evidence>
<dbReference type="InterPro" id="IPR002429">
    <property type="entry name" value="CcO_II-like_C"/>
</dbReference>
<evidence type="ECO:0000259" key="21">
    <source>
        <dbReference type="PROSITE" id="PS50999"/>
    </source>
</evidence>
<dbReference type="GO" id="GO:0042773">
    <property type="term" value="P:ATP synthesis coupled electron transport"/>
    <property type="evidence" value="ECO:0007669"/>
    <property type="project" value="TreeGrafter"/>
</dbReference>
<dbReference type="InterPro" id="IPR045187">
    <property type="entry name" value="CcO_II"/>
</dbReference>
<comment type="cofactor">
    <cofactor evidence="18">
        <name>Cu cation</name>
        <dbReference type="ChEBI" id="CHEBI:23378"/>
    </cofactor>
    <text evidence="18">Binds a copper A center.</text>
</comment>
<dbReference type="PROSITE" id="PS50999">
    <property type="entry name" value="COX2_TM"/>
    <property type="match status" value="1"/>
</dbReference>
<keyword evidence="6 18" id="KW-0679">Respiratory chain</keyword>
<feature type="domain" description="Cytochrome oxidase subunit II copper A binding" evidence="20">
    <location>
        <begin position="92"/>
        <end position="219"/>
    </location>
</feature>
<dbReference type="Pfam" id="PF00116">
    <property type="entry name" value="COX2"/>
    <property type="match status" value="1"/>
</dbReference>
<keyword evidence="16 18" id="KW-0472">Membrane</keyword>
<comment type="function">
    <text evidence="18">Component of the cytochrome c oxidase, the last enzyme in the mitochondrial electron transport chain which drives oxidative phosphorylation. The respiratory chain contains 3 multisubunit complexes succinate dehydrogenase (complex II, CII), ubiquinol-cytochrome c oxidoreductase (cytochrome b-c1 complex, complex III, CIII) and cytochrome c oxidase (complex IV, CIV), that cooperate to transfer electrons derived from NADH and succinate to molecular oxygen, creating an electrochemical gradient over the inner membrane that drives transmembrane transport and the ATP synthase. Cytochrome c oxidase is the component of the respiratory chain that catalyzes the reduction of oxygen to water. Electrons originating from reduced cytochrome c in the intermembrane space (IMS) are transferred via the dinuclear copper A center (CU(A)) of subunit 2 and heme A of subunit 1 to the active site in subunit 1, a binuclear center (BNC) formed by heme A3 and copper B (CU(B)). The BNC reduces molecular oxygen to 2 water molecules using 4 electrons from cytochrome c in the IMS and 4 protons from the mitochondrial matrix.</text>
</comment>
<dbReference type="SUPFAM" id="SSF81464">
    <property type="entry name" value="Cytochrome c oxidase subunit II-like, transmembrane region"/>
    <property type="match status" value="1"/>
</dbReference>
<keyword evidence="5 18" id="KW-0813">Transport</keyword>
<keyword evidence="9 18" id="KW-0999">Mitochondrion inner membrane</keyword>
<feature type="transmembrane region" description="Helical" evidence="19">
    <location>
        <begin position="20"/>
        <end position="51"/>
    </location>
</feature>
<feature type="domain" description="Cytochrome oxidase subunit II transmembrane region profile" evidence="21">
    <location>
        <begin position="1"/>
        <end position="91"/>
    </location>
</feature>
<keyword evidence="7 18" id="KW-0812">Transmembrane</keyword>
<evidence type="ECO:0000256" key="8">
    <source>
        <dbReference type="ARBA" id="ARBA00022723"/>
    </source>
</evidence>
<name>Q5URQ4_9HEMI</name>
<evidence type="ECO:0000313" key="22">
    <source>
        <dbReference type="EMBL" id="AAV40843.1"/>
    </source>
</evidence>
<dbReference type="PANTHER" id="PTHR22888:SF9">
    <property type="entry name" value="CYTOCHROME C OXIDASE SUBUNIT 2"/>
    <property type="match status" value="1"/>
</dbReference>
<dbReference type="FunFam" id="2.60.40.420:FF:000001">
    <property type="entry name" value="Cytochrome c oxidase subunit 2"/>
    <property type="match status" value="1"/>
</dbReference>
<evidence type="ECO:0000256" key="14">
    <source>
        <dbReference type="ARBA" id="ARBA00023008"/>
    </source>
</evidence>
<keyword evidence="10" id="KW-0460">Magnesium</keyword>
<keyword evidence="13 19" id="KW-1133">Transmembrane helix</keyword>
<evidence type="ECO:0000256" key="13">
    <source>
        <dbReference type="ARBA" id="ARBA00022989"/>
    </source>
</evidence>
<evidence type="ECO:0000256" key="18">
    <source>
        <dbReference type="RuleBase" id="RU000457"/>
    </source>
</evidence>
<reference evidence="22" key="1">
    <citation type="journal article" date="2004" name="BMC Evol. Biol.">
        <title>Organization of the mitochondrial genomes of whiteflies, aphids, and psyllids (Hemiptera, Sternorrhyncha).</title>
        <authorList>
            <person name="Thao M.L."/>
            <person name="Baumann L."/>
            <person name="Baumann P."/>
        </authorList>
    </citation>
    <scope>NUCLEOTIDE SEQUENCE</scope>
</reference>
<evidence type="ECO:0000256" key="3">
    <source>
        <dbReference type="ARBA" id="ARBA00011164"/>
    </source>
</evidence>
<evidence type="ECO:0000256" key="9">
    <source>
        <dbReference type="ARBA" id="ARBA00022792"/>
    </source>
</evidence>
<dbReference type="InterPro" id="IPR008972">
    <property type="entry name" value="Cupredoxin"/>
</dbReference>
<reference evidence="22" key="2">
    <citation type="submission" date="2004-10" db="EMBL/GenBank/DDBJ databases">
        <title>Partial sequence of the mitochondrion of Vasdavidius concursus.</title>
        <authorList>
            <person name="Thao M.L."/>
            <person name="Baumann P."/>
        </authorList>
    </citation>
    <scope>NUCLEOTIDE SEQUENCE</scope>
</reference>
<evidence type="ECO:0000256" key="2">
    <source>
        <dbReference type="ARBA" id="ARBA00007866"/>
    </source>
</evidence>
<comment type="catalytic activity">
    <reaction evidence="17">
        <text>4 Fe(II)-[cytochrome c] + O2 + 8 H(+)(in) = 4 Fe(III)-[cytochrome c] + 2 H2O + 4 H(+)(out)</text>
        <dbReference type="Rhea" id="RHEA:11436"/>
        <dbReference type="Rhea" id="RHEA-COMP:10350"/>
        <dbReference type="Rhea" id="RHEA-COMP:14399"/>
        <dbReference type="ChEBI" id="CHEBI:15377"/>
        <dbReference type="ChEBI" id="CHEBI:15378"/>
        <dbReference type="ChEBI" id="CHEBI:15379"/>
        <dbReference type="ChEBI" id="CHEBI:29033"/>
        <dbReference type="ChEBI" id="CHEBI:29034"/>
        <dbReference type="EC" id="7.1.1.9"/>
    </reaction>
    <physiologicalReaction direction="left-to-right" evidence="17">
        <dbReference type="Rhea" id="RHEA:11437"/>
    </physiologicalReaction>
</comment>
<evidence type="ECO:0000256" key="19">
    <source>
        <dbReference type="SAM" id="Phobius"/>
    </source>
</evidence>
<comment type="similarity">
    <text evidence="2 18">Belongs to the cytochrome c oxidase subunit 2 family.</text>
</comment>
<keyword evidence="14 18" id="KW-0186">Copper</keyword>
<dbReference type="AlphaFoldDB" id="Q5URQ4"/>
<feature type="transmembrane region" description="Helical" evidence="19">
    <location>
        <begin position="63"/>
        <end position="85"/>
    </location>
</feature>
<dbReference type="GO" id="GO:0004129">
    <property type="term" value="F:cytochrome-c oxidase activity"/>
    <property type="evidence" value="ECO:0007669"/>
    <property type="project" value="UniProtKB-EC"/>
</dbReference>
<evidence type="ECO:0000256" key="10">
    <source>
        <dbReference type="ARBA" id="ARBA00022842"/>
    </source>
</evidence>
<keyword evidence="15 18" id="KW-0496">Mitochondrion</keyword>